<feature type="compositionally biased region" description="Basic and acidic residues" evidence="1">
    <location>
        <begin position="125"/>
        <end position="136"/>
    </location>
</feature>
<dbReference type="AlphaFoldDB" id="A0A2I0UDC3"/>
<protein>
    <recommendedName>
        <fullName evidence="2">Reverse transcriptase domain-containing protein</fullName>
    </recommendedName>
</protein>
<feature type="region of interest" description="Disordered" evidence="1">
    <location>
        <begin position="125"/>
        <end position="148"/>
    </location>
</feature>
<dbReference type="Proteomes" id="UP000233556">
    <property type="component" value="Unassembled WGS sequence"/>
</dbReference>
<sequence length="148" mass="16824">MENWLNGWAQRTVINSIKCSWRPVTSGVLQGLILHPDLFNIFINDLDDGVECSLSKFADDTKWGELADTLEDYDDIQRDLDRLEKWPGRNHMKFNKGKCEVLHLGRNNCTSTGWGPASCEAAWQKRPEGPDGHQVEYKPAMSHHGEEG</sequence>
<reference evidence="4" key="1">
    <citation type="submission" date="2017-11" db="EMBL/GenBank/DDBJ databases">
        <authorList>
            <person name="Lima N.C."/>
            <person name="Parody-Merino A.M."/>
            <person name="Battley P.F."/>
            <person name="Fidler A.E."/>
            <person name="Prosdocimi F."/>
        </authorList>
    </citation>
    <scope>NUCLEOTIDE SEQUENCE [LARGE SCALE GENOMIC DNA]</scope>
</reference>
<evidence type="ECO:0000259" key="2">
    <source>
        <dbReference type="Pfam" id="PF00078"/>
    </source>
</evidence>
<accession>A0A2I0UDC3</accession>
<proteinExistence type="predicted"/>
<evidence type="ECO:0000313" key="3">
    <source>
        <dbReference type="EMBL" id="PKU44050.1"/>
    </source>
</evidence>
<dbReference type="PANTHER" id="PTHR33332">
    <property type="entry name" value="REVERSE TRANSCRIPTASE DOMAIN-CONTAINING PROTEIN"/>
    <property type="match status" value="1"/>
</dbReference>
<dbReference type="EMBL" id="KZ505853">
    <property type="protein sequence ID" value="PKU44050.1"/>
    <property type="molecule type" value="Genomic_DNA"/>
</dbReference>
<evidence type="ECO:0000313" key="4">
    <source>
        <dbReference type="Proteomes" id="UP000233556"/>
    </source>
</evidence>
<dbReference type="InterPro" id="IPR000477">
    <property type="entry name" value="RT_dom"/>
</dbReference>
<name>A0A2I0UDC3_LIMLA</name>
<reference evidence="4" key="2">
    <citation type="submission" date="2017-12" db="EMBL/GenBank/DDBJ databases">
        <title>Genome sequence of the Bar-tailed Godwit (Limosa lapponica baueri).</title>
        <authorList>
            <person name="Lima N.C.B."/>
            <person name="Parody-Merino A.M."/>
            <person name="Battley P.F."/>
            <person name="Fidler A.E."/>
            <person name="Prosdocimi F."/>
        </authorList>
    </citation>
    <scope>NUCLEOTIDE SEQUENCE [LARGE SCALE GENOMIC DNA]</scope>
</reference>
<organism evidence="3 4">
    <name type="scientific">Limosa lapponica baueri</name>
    <dbReference type="NCBI Taxonomy" id="1758121"/>
    <lineage>
        <taxon>Eukaryota</taxon>
        <taxon>Metazoa</taxon>
        <taxon>Chordata</taxon>
        <taxon>Craniata</taxon>
        <taxon>Vertebrata</taxon>
        <taxon>Euteleostomi</taxon>
        <taxon>Archelosauria</taxon>
        <taxon>Archosauria</taxon>
        <taxon>Dinosauria</taxon>
        <taxon>Saurischia</taxon>
        <taxon>Theropoda</taxon>
        <taxon>Coelurosauria</taxon>
        <taxon>Aves</taxon>
        <taxon>Neognathae</taxon>
        <taxon>Neoaves</taxon>
        <taxon>Charadriiformes</taxon>
        <taxon>Scolopacidae</taxon>
        <taxon>Limosa</taxon>
    </lineage>
</organism>
<feature type="domain" description="Reverse transcriptase" evidence="2">
    <location>
        <begin position="5"/>
        <end position="108"/>
    </location>
</feature>
<keyword evidence="4" id="KW-1185">Reference proteome</keyword>
<gene>
    <name evidence="3" type="ORF">llap_5648</name>
</gene>
<dbReference type="Pfam" id="PF00078">
    <property type="entry name" value="RVT_1"/>
    <property type="match status" value="1"/>
</dbReference>
<evidence type="ECO:0000256" key="1">
    <source>
        <dbReference type="SAM" id="MobiDB-lite"/>
    </source>
</evidence>
<dbReference type="OrthoDB" id="416454at2759"/>